<dbReference type="Gene3D" id="3.40.50.1820">
    <property type="entry name" value="alpha/beta hydrolase"/>
    <property type="match status" value="1"/>
</dbReference>
<dbReference type="KEGG" id="tpal:117650487"/>
<protein>
    <submittedName>
        <fullName evidence="5 6">Lipase 3-like</fullName>
    </submittedName>
</protein>
<dbReference type="RefSeq" id="XP_034249838.1">
    <property type="nucleotide sequence ID" value="XM_034393947.1"/>
</dbReference>
<dbReference type="SUPFAM" id="SSF53474">
    <property type="entry name" value="alpha/beta-Hydrolases"/>
    <property type="match status" value="1"/>
</dbReference>
<evidence type="ECO:0000313" key="4">
    <source>
        <dbReference type="Proteomes" id="UP000515158"/>
    </source>
</evidence>
<feature type="compositionally biased region" description="Low complexity" evidence="1">
    <location>
        <begin position="48"/>
        <end position="66"/>
    </location>
</feature>
<feature type="signal peptide" evidence="2">
    <location>
        <begin position="1"/>
        <end position="26"/>
    </location>
</feature>
<dbReference type="GeneID" id="117650487"/>
<dbReference type="PANTHER" id="PTHR11005">
    <property type="entry name" value="LYSOSOMAL ACID LIPASE-RELATED"/>
    <property type="match status" value="1"/>
</dbReference>
<dbReference type="RefSeq" id="XP_034249837.1">
    <property type="nucleotide sequence ID" value="XM_034393946.1"/>
</dbReference>
<dbReference type="InterPro" id="IPR029058">
    <property type="entry name" value="AB_hydrolase_fold"/>
</dbReference>
<feature type="compositionally biased region" description="Pro residues" evidence="1">
    <location>
        <begin position="67"/>
        <end position="79"/>
    </location>
</feature>
<name>A0A6P8ZWR9_THRPL</name>
<evidence type="ECO:0000256" key="2">
    <source>
        <dbReference type="SAM" id="SignalP"/>
    </source>
</evidence>
<evidence type="ECO:0000256" key="1">
    <source>
        <dbReference type="SAM" id="MobiDB-lite"/>
    </source>
</evidence>
<dbReference type="OrthoDB" id="9974421at2759"/>
<proteinExistence type="predicted"/>
<organism evidence="6">
    <name type="scientific">Thrips palmi</name>
    <name type="common">Melon thrips</name>
    <dbReference type="NCBI Taxonomy" id="161013"/>
    <lineage>
        <taxon>Eukaryota</taxon>
        <taxon>Metazoa</taxon>
        <taxon>Ecdysozoa</taxon>
        <taxon>Arthropoda</taxon>
        <taxon>Hexapoda</taxon>
        <taxon>Insecta</taxon>
        <taxon>Pterygota</taxon>
        <taxon>Neoptera</taxon>
        <taxon>Paraneoptera</taxon>
        <taxon>Thysanoptera</taxon>
        <taxon>Terebrantia</taxon>
        <taxon>Thripoidea</taxon>
        <taxon>Thripidae</taxon>
        <taxon>Thrips</taxon>
    </lineage>
</organism>
<dbReference type="AlphaFoldDB" id="A0A6P8ZWR9"/>
<feature type="region of interest" description="Disordered" evidence="1">
    <location>
        <begin position="42"/>
        <end position="85"/>
    </location>
</feature>
<reference evidence="5 6" key="1">
    <citation type="submission" date="2025-04" db="UniProtKB">
        <authorList>
            <consortium name="RefSeq"/>
        </authorList>
    </citation>
    <scope>IDENTIFICATION</scope>
    <source>
        <tissue evidence="5 6">Total insect</tissue>
    </source>
</reference>
<gene>
    <name evidence="5 6" type="primary">LOC117650487</name>
</gene>
<dbReference type="InterPro" id="IPR006693">
    <property type="entry name" value="AB_hydrolase_lipase"/>
</dbReference>
<evidence type="ECO:0000313" key="5">
    <source>
        <dbReference type="RefSeq" id="XP_034249837.1"/>
    </source>
</evidence>
<evidence type="ECO:0000313" key="6">
    <source>
        <dbReference type="RefSeq" id="XP_034249838.1"/>
    </source>
</evidence>
<accession>A0A6P8ZWR9</accession>
<dbReference type="GO" id="GO:0006629">
    <property type="term" value="P:lipid metabolic process"/>
    <property type="evidence" value="ECO:0007669"/>
    <property type="project" value="InterPro"/>
</dbReference>
<dbReference type="Pfam" id="PF04083">
    <property type="entry name" value="Abhydro_lipase"/>
    <property type="match status" value="1"/>
</dbReference>
<sequence length="496" mass="54477">MMESEVSWVPMLLPALLLLLCQLSSATAPFTIVAPAAATTALGPSPTPASSSNATAATTMTTTTSTTPPPPTPPPPHATTPPDVLEDASLSVPKLLKKYGYPVENHVVMTEDGYVLTLHRIPHGRRGKHSDSDDINSNRVRSLRKALRSTRRASSSTGIKRGAAGQRNGRAVLLLPGLFCSSAVWLIMGPKKGLGYILADAGYDVWIGNPRGNRYSMGHVEIPSTDDKYWQFSWHEMGEFDVPAILDYVTTATEQERVPVVGHSMGNTMMMVMGALRPEYNRLVSVHIALAPTVFLQHAHSPILKGFAALAPTVSTLTAMLGVHGLRPTLPLNESLKQLCREEAVLTQRLCKHAAFMLLGFDPEQLNVTTFPAILGHFPSGGSTRTLLHYVQSFTSGDFRQYDHGAKRNMARYGQPSPPAYNISMVDFPVAISVGDNDWLDSVEDVQRIARMLPNVVDYYRVPWPKFNHMDHLFAIDILELEYKHVMEVLDRFSSA</sequence>
<feature type="chain" id="PRO_5044654924" evidence="2">
    <location>
        <begin position="27"/>
        <end position="496"/>
    </location>
</feature>
<evidence type="ECO:0000259" key="3">
    <source>
        <dbReference type="Pfam" id="PF04083"/>
    </source>
</evidence>
<dbReference type="Proteomes" id="UP000515158">
    <property type="component" value="Unplaced"/>
</dbReference>
<keyword evidence="2" id="KW-0732">Signal</keyword>
<keyword evidence="4" id="KW-1185">Reference proteome</keyword>
<feature type="domain" description="Partial AB-hydrolase lipase" evidence="3">
    <location>
        <begin position="93"/>
        <end position="188"/>
    </location>
</feature>